<name>A0A6S6SWF5_9BACT</name>
<keyword evidence="3 5" id="KW-0238">DNA-binding</keyword>
<feature type="domain" description="Tyr recombinase" evidence="6">
    <location>
        <begin position="134"/>
        <end position="320"/>
    </location>
</feature>
<dbReference type="PROSITE" id="PS51898">
    <property type="entry name" value="TYR_RECOMBINASE"/>
    <property type="match status" value="1"/>
</dbReference>
<keyword evidence="4" id="KW-0233">DNA recombination</keyword>
<dbReference type="PANTHER" id="PTHR30349:SF41">
    <property type="entry name" value="INTEGRASE_RECOMBINASE PROTEIN MJ0367-RELATED"/>
    <property type="match status" value="1"/>
</dbReference>
<evidence type="ECO:0000313" key="8">
    <source>
        <dbReference type="EMBL" id="CAA6807308.1"/>
    </source>
</evidence>
<dbReference type="AlphaFoldDB" id="A0A6S6SWF5"/>
<accession>A0A6S6SWF5</accession>
<dbReference type="Pfam" id="PF13102">
    <property type="entry name" value="Phage_int_SAM_5"/>
    <property type="match status" value="1"/>
</dbReference>
<dbReference type="GO" id="GO:0006310">
    <property type="term" value="P:DNA recombination"/>
    <property type="evidence" value="ECO:0007669"/>
    <property type="project" value="UniProtKB-KW"/>
</dbReference>
<evidence type="ECO:0000256" key="5">
    <source>
        <dbReference type="PROSITE-ProRule" id="PRU01248"/>
    </source>
</evidence>
<dbReference type="InterPro" id="IPR013762">
    <property type="entry name" value="Integrase-like_cat_sf"/>
</dbReference>
<dbReference type="InterPro" id="IPR002104">
    <property type="entry name" value="Integrase_catalytic"/>
</dbReference>
<dbReference type="Pfam" id="PF00589">
    <property type="entry name" value="Phage_integrase"/>
    <property type="match status" value="1"/>
</dbReference>
<evidence type="ECO:0000259" key="6">
    <source>
        <dbReference type="PROSITE" id="PS51898"/>
    </source>
</evidence>
<dbReference type="InterPro" id="IPR010998">
    <property type="entry name" value="Integrase_recombinase_N"/>
</dbReference>
<dbReference type="InterPro" id="IPR025269">
    <property type="entry name" value="SAM-like_dom"/>
</dbReference>
<dbReference type="InterPro" id="IPR050090">
    <property type="entry name" value="Tyrosine_recombinase_XerCD"/>
</dbReference>
<dbReference type="CDD" id="cd00397">
    <property type="entry name" value="DNA_BRE_C"/>
    <property type="match status" value="1"/>
</dbReference>
<reference evidence="8" key="1">
    <citation type="submission" date="2020-01" db="EMBL/GenBank/DDBJ databases">
        <authorList>
            <person name="Meier V. D."/>
            <person name="Meier V D."/>
        </authorList>
    </citation>
    <scope>NUCLEOTIDE SEQUENCE</scope>
    <source>
        <strain evidence="8">HLG_WM_MAG_01</strain>
    </source>
</reference>
<dbReference type="InterPro" id="IPR011010">
    <property type="entry name" value="DNA_brk_join_enz"/>
</dbReference>
<dbReference type="SUPFAM" id="SSF56349">
    <property type="entry name" value="DNA breaking-rejoining enzymes"/>
    <property type="match status" value="1"/>
</dbReference>
<evidence type="ECO:0000259" key="7">
    <source>
        <dbReference type="PROSITE" id="PS51900"/>
    </source>
</evidence>
<gene>
    <name evidence="8" type="ORF">HELGO_WM3282</name>
</gene>
<sequence length="320" mass="37649">MKICTKKPLYDIQKWAKKWFRTNEELADNTTEVYQRVIYLFIEYISIQVDNKALSSIKNINEDFILDFIEWLEDNSEDVVQFSSSTKILYLVILKSLFRYIEKRAEHEGDGTIFTWDKEFEDILKIKKNRRGSSKLKYLDDSDIVNLLDYLSQMLEPENAKYYNYIYSFAIKMMMYGGFRVSELLNIRLKDIVFKGETFEVELTETKSNIVQYVPVREKYVLKELNYIRGHKLPNQFIFSSLTGTSRMNRSNLYRKVNSILKAAGVDKKGLHILRHTSAMLLLEKNGDVSLVKQLLRHADISTTMIYVNRSTKQLGEKIV</sequence>
<evidence type="ECO:0000256" key="1">
    <source>
        <dbReference type="ARBA" id="ARBA00008857"/>
    </source>
</evidence>
<dbReference type="PROSITE" id="PS51900">
    <property type="entry name" value="CB"/>
    <property type="match status" value="1"/>
</dbReference>
<dbReference type="PANTHER" id="PTHR30349">
    <property type="entry name" value="PHAGE INTEGRASE-RELATED"/>
    <property type="match status" value="1"/>
</dbReference>
<evidence type="ECO:0000256" key="2">
    <source>
        <dbReference type="ARBA" id="ARBA00022908"/>
    </source>
</evidence>
<dbReference type="EMBL" id="CACVAS010000047">
    <property type="protein sequence ID" value="CAA6807308.1"/>
    <property type="molecule type" value="Genomic_DNA"/>
</dbReference>
<dbReference type="Gene3D" id="1.10.443.10">
    <property type="entry name" value="Intergrase catalytic core"/>
    <property type="match status" value="1"/>
</dbReference>
<evidence type="ECO:0000256" key="3">
    <source>
        <dbReference type="ARBA" id="ARBA00023125"/>
    </source>
</evidence>
<protein>
    <submittedName>
        <fullName evidence="8">Uncharacterized protein</fullName>
    </submittedName>
</protein>
<dbReference type="Gene3D" id="1.10.150.130">
    <property type="match status" value="1"/>
</dbReference>
<dbReference type="InterPro" id="IPR044068">
    <property type="entry name" value="CB"/>
</dbReference>
<feature type="domain" description="Core-binding (CB)" evidence="7">
    <location>
        <begin position="10"/>
        <end position="102"/>
    </location>
</feature>
<evidence type="ECO:0000256" key="4">
    <source>
        <dbReference type="ARBA" id="ARBA00023172"/>
    </source>
</evidence>
<keyword evidence="2" id="KW-0229">DNA integration</keyword>
<organism evidence="8">
    <name type="scientific">uncultured Sulfurovum sp</name>
    <dbReference type="NCBI Taxonomy" id="269237"/>
    <lineage>
        <taxon>Bacteria</taxon>
        <taxon>Pseudomonadati</taxon>
        <taxon>Campylobacterota</taxon>
        <taxon>Epsilonproteobacteria</taxon>
        <taxon>Campylobacterales</taxon>
        <taxon>Sulfurovaceae</taxon>
        <taxon>Sulfurovum</taxon>
        <taxon>environmental samples</taxon>
    </lineage>
</organism>
<dbReference type="GO" id="GO:0015074">
    <property type="term" value="P:DNA integration"/>
    <property type="evidence" value="ECO:0007669"/>
    <property type="project" value="UniProtKB-KW"/>
</dbReference>
<comment type="similarity">
    <text evidence="1">Belongs to the 'phage' integrase family.</text>
</comment>
<proteinExistence type="inferred from homology"/>
<dbReference type="GO" id="GO:0003677">
    <property type="term" value="F:DNA binding"/>
    <property type="evidence" value="ECO:0007669"/>
    <property type="project" value="UniProtKB-UniRule"/>
</dbReference>